<evidence type="ECO:0000256" key="3">
    <source>
        <dbReference type="ARBA" id="ARBA00022840"/>
    </source>
</evidence>
<evidence type="ECO:0000256" key="1">
    <source>
        <dbReference type="ARBA" id="ARBA00022598"/>
    </source>
</evidence>
<keyword evidence="2 5" id="KW-0547">Nucleotide-binding</keyword>
<dbReference type="GO" id="GO:0005524">
    <property type="term" value="F:ATP binding"/>
    <property type="evidence" value="ECO:0007669"/>
    <property type="project" value="UniProtKB-UniRule"/>
</dbReference>
<evidence type="ECO:0000259" key="6">
    <source>
        <dbReference type="PROSITE" id="PS50975"/>
    </source>
</evidence>
<name>A0A101FYM7_9CHLR</name>
<evidence type="ECO:0000313" key="7">
    <source>
        <dbReference type="EMBL" id="KUK46769.1"/>
    </source>
</evidence>
<dbReference type="GO" id="GO:0046872">
    <property type="term" value="F:metal ion binding"/>
    <property type="evidence" value="ECO:0007669"/>
    <property type="project" value="InterPro"/>
</dbReference>
<dbReference type="SUPFAM" id="SSF51735">
    <property type="entry name" value="NAD(P)-binding Rossmann-fold domains"/>
    <property type="match status" value="1"/>
</dbReference>
<dbReference type="GO" id="GO:0043758">
    <property type="term" value="F:acetate-CoA ligase (ADP-forming) activity"/>
    <property type="evidence" value="ECO:0007669"/>
    <property type="project" value="InterPro"/>
</dbReference>
<keyword evidence="1" id="KW-0436">Ligase</keyword>
<dbReference type="PROSITE" id="PS50975">
    <property type="entry name" value="ATP_GRASP"/>
    <property type="match status" value="1"/>
</dbReference>
<accession>A0A101FYM7</accession>
<organism evidence="7 8">
    <name type="scientific">Anaerolinea thermophila</name>
    <dbReference type="NCBI Taxonomy" id="167964"/>
    <lineage>
        <taxon>Bacteria</taxon>
        <taxon>Bacillati</taxon>
        <taxon>Chloroflexota</taxon>
        <taxon>Anaerolineae</taxon>
        <taxon>Anaerolineales</taxon>
        <taxon>Anaerolineaceae</taxon>
        <taxon>Anaerolinea</taxon>
    </lineage>
</organism>
<sequence length="697" mass="75270">MQDNLSSFFEPQSVALIGASSNPSKLSYGILKNISQYGYRGGIYPINPKSNEILGFPCYSSILDVPEEVDLTVIILPAEIIPQVIDDCGKKGVKACIVISGGFKELGEDGKQREKELEISTRKYGIRIIGPNCVGNINVYSGLNTTFIKGMPVKGGIGFVSQSGAVCGGVVDHVVQEGIGFSHLISLGNEMDVNETDMISYLADDENTHVIACYVESIRDGARFMEVAKHVSKKKPIVLLKAGKSELGAKAVSSHTGSLAGSHTAYSTAFKQAGVIEVSSLRALLQTSMALDMQPLPQNKQAVIFTNAGGPAALLSDSLDEHGLKLANLNEKTQQMLKAKLNPAAQTMNPVDMLGGATQGEYAQAMRVVKENNDAGILLPVLVPQALVDPVAVARAIISETQNSQRTTIACMVGKQSTQEAKLLLHQQHIPLLDYPEDVGEVLGGMLRYKAYHDAPAETLEISRIAQKEEARSYFHGLADQKQFGEAETRPLLELYGVKNVEGKRADSLAEAQQAAKELGYPVVIKVISDEILHKSDAGGIRLDIKDERSLADAYQDMLTDVRSHAPEAVIKGVLVEKMQKQGEEVIVGMKWDANFGALLMFGMGGIYVEAFKDVSFRIAPVSEVDVRNMIAETAAGKILNGLRGIRYDIDAVVQTILALSQVCLDFPEIQELEINPLKVFSKGDGAAALDSRMIIK</sequence>
<dbReference type="SUPFAM" id="SSF52210">
    <property type="entry name" value="Succinyl-CoA synthetase domains"/>
    <property type="match status" value="2"/>
</dbReference>
<proteinExistence type="inferred from homology"/>
<dbReference type="PANTHER" id="PTHR43334">
    <property type="entry name" value="ACETATE--COA LIGASE [ADP-FORMING]"/>
    <property type="match status" value="1"/>
</dbReference>
<dbReference type="InterPro" id="IPR011761">
    <property type="entry name" value="ATP-grasp"/>
</dbReference>
<gene>
    <name evidence="7" type="ORF">XD73_0341</name>
</gene>
<reference evidence="7 8" key="1">
    <citation type="journal article" date="2015" name="MBio">
        <title>Genome-Resolved Metagenomic Analysis Reveals Roles for Candidate Phyla and Other Microbial Community Members in Biogeochemical Transformations in Oil Reservoirs.</title>
        <authorList>
            <person name="Hu P."/>
            <person name="Tom L."/>
            <person name="Singh A."/>
            <person name="Thomas B.C."/>
            <person name="Baker B.J."/>
            <person name="Piceno Y.M."/>
            <person name="Andersen G.L."/>
            <person name="Banfield J.F."/>
        </authorList>
    </citation>
    <scope>NUCLEOTIDE SEQUENCE [LARGE SCALE GENOMIC DNA]</scope>
    <source>
        <strain evidence="7">46_16</strain>
    </source>
</reference>
<evidence type="ECO:0000313" key="8">
    <source>
        <dbReference type="Proteomes" id="UP000064249"/>
    </source>
</evidence>
<evidence type="ECO:0000256" key="5">
    <source>
        <dbReference type="PROSITE-ProRule" id="PRU00409"/>
    </source>
</evidence>
<dbReference type="AlphaFoldDB" id="A0A101FYM7"/>
<dbReference type="Gene3D" id="3.30.470.20">
    <property type="entry name" value="ATP-grasp fold, B domain"/>
    <property type="match status" value="1"/>
</dbReference>
<dbReference type="InterPro" id="IPR051538">
    <property type="entry name" value="Acyl-CoA_Synth/Transferase"/>
</dbReference>
<dbReference type="Proteomes" id="UP000064249">
    <property type="component" value="Unassembled WGS sequence"/>
</dbReference>
<dbReference type="InterPro" id="IPR036291">
    <property type="entry name" value="NAD(P)-bd_dom_sf"/>
</dbReference>
<dbReference type="Pfam" id="PF13607">
    <property type="entry name" value="Succ_CoA_lig"/>
    <property type="match status" value="1"/>
</dbReference>
<dbReference type="InterPro" id="IPR043938">
    <property type="entry name" value="Ligase_CoA_dom"/>
</dbReference>
<evidence type="ECO:0000256" key="4">
    <source>
        <dbReference type="ARBA" id="ARBA00060888"/>
    </source>
</evidence>
<dbReference type="Gene3D" id="3.30.1490.20">
    <property type="entry name" value="ATP-grasp fold, A domain"/>
    <property type="match status" value="1"/>
</dbReference>
<comment type="caution">
    <text evidence="7">The sequence shown here is derived from an EMBL/GenBank/DDBJ whole genome shotgun (WGS) entry which is preliminary data.</text>
</comment>
<dbReference type="SUPFAM" id="SSF56059">
    <property type="entry name" value="Glutathione synthetase ATP-binding domain-like"/>
    <property type="match status" value="1"/>
</dbReference>
<dbReference type="InterPro" id="IPR013815">
    <property type="entry name" value="ATP_grasp_subdomain_1"/>
</dbReference>
<comment type="similarity">
    <text evidence="4">In the N-terminal section; belongs to the acetate CoA ligase alpha subunit family.</text>
</comment>
<dbReference type="Gene3D" id="3.40.50.720">
    <property type="entry name" value="NAD(P)-binding Rossmann-like Domain"/>
    <property type="match status" value="1"/>
</dbReference>
<dbReference type="InterPro" id="IPR016102">
    <property type="entry name" value="Succinyl-CoA_synth-like"/>
</dbReference>
<dbReference type="Pfam" id="PF19045">
    <property type="entry name" value="Ligase_CoA_2"/>
    <property type="match status" value="1"/>
</dbReference>
<dbReference type="Gene3D" id="3.40.50.261">
    <property type="entry name" value="Succinyl-CoA synthetase domains"/>
    <property type="match status" value="2"/>
</dbReference>
<dbReference type="EMBL" id="LGFU01000008">
    <property type="protein sequence ID" value="KUK46769.1"/>
    <property type="molecule type" value="Genomic_DNA"/>
</dbReference>
<dbReference type="Pfam" id="PF13380">
    <property type="entry name" value="CoA_binding_2"/>
    <property type="match status" value="1"/>
</dbReference>
<protein>
    <submittedName>
        <fullName evidence="7">Putative acetyl-CoA synthetase</fullName>
    </submittedName>
</protein>
<dbReference type="InterPro" id="IPR032875">
    <property type="entry name" value="Succ_CoA_lig_flav_dom"/>
</dbReference>
<feature type="domain" description="ATP-grasp" evidence="6">
    <location>
        <begin position="490"/>
        <end position="526"/>
    </location>
</feature>
<keyword evidence="3 5" id="KW-0067">ATP-binding</keyword>
<dbReference type="PATRIC" id="fig|167964.4.peg.597"/>
<dbReference type="FunFam" id="3.30.1490.20:FF:000020">
    <property type="entry name" value="Protein lysine acetyltransferase"/>
    <property type="match status" value="1"/>
</dbReference>
<dbReference type="SMART" id="SM00881">
    <property type="entry name" value="CoA_binding"/>
    <property type="match status" value="1"/>
</dbReference>
<evidence type="ECO:0000256" key="2">
    <source>
        <dbReference type="ARBA" id="ARBA00022741"/>
    </source>
</evidence>
<dbReference type="InterPro" id="IPR003781">
    <property type="entry name" value="CoA-bd"/>
</dbReference>
<dbReference type="Pfam" id="PF13549">
    <property type="entry name" value="ATP-grasp_5"/>
    <property type="match status" value="1"/>
</dbReference>
<dbReference type="PANTHER" id="PTHR43334:SF1">
    <property type="entry name" value="3-HYDROXYPROPIONATE--COA LIGASE [ADP-FORMING]"/>
    <property type="match status" value="1"/>
</dbReference>